<accession>A0A2K3K316</accession>
<evidence type="ECO:0000313" key="2">
    <source>
        <dbReference type="Proteomes" id="UP000236291"/>
    </source>
</evidence>
<sequence length="61" mass="6767">MSSSPCLFAAVVAPPSIYNPPSGTTPNPSLYWGDAVFGKDQIWDEHYKLRNQITELTINVK</sequence>
<gene>
    <name evidence="1" type="ORF">L195_g052034</name>
</gene>
<dbReference type="Proteomes" id="UP000236291">
    <property type="component" value="Unassembled WGS sequence"/>
</dbReference>
<proteinExistence type="predicted"/>
<evidence type="ECO:0000313" key="1">
    <source>
        <dbReference type="EMBL" id="PNX60640.1"/>
    </source>
</evidence>
<reference evidence="1 2" key="1">
    <citation type="journal article" date="2014" name="Am. J. Bot.">
        <title>Genome assembly and annotation for red clover (Trifolium pratense; Fabaceae).</title>
        <authorList>
            <person name="Istvanek J."/>
            <person name="Jaros M."/>
            <person name="Krenek A."/>
            <person name="Repkova J."/>
        </authorList>
    </citation>
    <scope>NUCLEOTIDE SEQUENCE [LARGE SCALE GENOMIC DNA]</scope>
    <source>
        <strain evidence="2">cv. Tatra</strain>
        <tissue evidence="1">Young leaves</tissue>
    </source>
</reference>
<dbReference type="EMBL" id="ASHM01083191">
    <property type="protein sequence ID" value="PNX60640.1"/>
    <property type="molecule type" value="Genomic_DNA"/>
</dbReference>
<name>A0A2K3K316_TRIPR</name>
<reference evidence="1 2" key="2">
    <citation type="journal article" date="2017" name="Front. Plant Sci.">
        <title>Gene Classification and Mining of Molecular Markers Useful in Red Clover (Trifolium pratense) Breeding.</title>
        <authorList>
            <person name="Istvanek J."/>
            <person name="Dluhosova J."/>
            <person name="Dluhos P."/>
            <person name="Patkova L."/>
            <person name="Nedelnik J."/>
            <person name="Repkova J."/>
        </authorList>
    </citation>
    <scope>NUCLEOTIDE SEQUENCE [LARGE SCALE GENOMIC DNA]</scope>
    <source>
        <strain evidence="2">cv. Tatra</strain>
        <tissue evidence="1">Young leaves</tissue>
    </source>
</reference>
<dbReference type="AlphaFoldDB" id="A0A2K3K316"/>
<organism evidence="1 2">
    <name type="scientific">Trifolium pratense</name>
    <name type="common">Red clover</name>
    <dbReference type="NCBI Taxonomy" id="57577"/>
    <lineage>
        <taxon>Eukaryota</taxon>
        <taxon>Viridiplantae</taxon>
        <taxon>Streptophyta</taxon>
        <taxon>Embryophyta</taxon>
        <taxon>Tracheophyta</taxon>
        <taxon>Spermatophyta</taxon>
        <taxon>Magnoliopsida</taxon>
        <taxon>eudicotyledons</taxon>
        <taxon>Gunneridae</taxon>
        <taxon>Pentapetalae</taxon>
        <taxon>rosids</taxon>
        <taxon>fabids</taxon>
        <taxon>Fabales</taxon>
        <taxon>Fabaceae</taxon>
        <taxon>Papilionoideae</taxon>
        <taxon>50 kb inversion clade</taxon>
        <taxon>NPAAA clade</taxon>
        <taxon>Hologalegina</taxon>
        <taxon>IRL clade</taxon>
        <taxon>Trifolieae</taxon>
        <taxon>Trifolium</taxon>
    </lineage>
</organism>
<protein>
    <submittedName>
        <fullName evidence="1">Uncharacterized protein</fullName>
    </submittedName>
</protein>
<comment type="caution">
    <text evidence="1">The sequence shown here is derived from an EMBL/GenBank/DDBJ whole genome shotgun (WGS) entry which is preliminary data.</text>
</comment>